<reference evidence="3" key="1">
    <citation type="submission" date="2016-11" db="UniProtKB">
        <authorList>
            <consortium name="WormBaseParasite"/>
        </authorList>
    </citation>
    <scope>IDENTIFICATION</scope>
</reference>
<accession>A0A1I7XSL7</accession>
<sequence length="370" mass="43131">MRQQYPIIPSLPDIALRQIFSYLSYRELCRVERVCRRWMNIIQYIMRRDIHEITIERLGETSPSAVQLITFRRLAVSCPRDAFDFLSGVIRRSRLSIVRMTIDLEFLSNIGKIRISKEERRKYFSNVEDLWLLVTCCQDNIVDRLLEIEEMLFSEIQHLTLQVHIFPHLNRNVGRVVWAFSRRHPKATINLELHAAKSTMIFDQLCDLSCLVLNNFKIICSEFDLPQLKLDQLYYTMKNQNIVAKNITIRDWTLTADGTSPIVYNPLDTFRISSCTIETVDNLVKCLLMTVAQVKAVKKKVPYIKRLEIAGHCVLYGLQFLEVNFLEIKNKAHTELAKRLGTAIPDLEVDCSEIYYCCLLARVYSLTNGK</sequence>
<proteinExistence type="predicted"/>
<dbReference type="SMART" id="SM00256">
    <property type="entry name" value="FBOX"/>
    <property type="match status" value="1"/>
</dbReference>
<dbReference type="AlphaFoldDB" id="A0A1I7XSL7"/>
<feature type="domain" description="F-box" evidence="1">
    <location>
        <begin position="5"/>
        <end position="58"/>
    </location>
</feature>
<protein>
    <submittedName>
        <fullName evidence="3">F-box domain-containing protein</fullName>
    </submittedName>
</protein>
<evidence type="ECO:0000313" key="3">
    <source>
        <dbReference type="WBParaSite" id="Hba_20529"/>
    </source>
</evidence>
<evidence type="ECO:0000313" key="2">
    <source>
        <dbReference type="Proteomes" id="UP000095283"/>
    </source>
</evidence>
<dbReference type="InterPro" id="IPR001810">
    <property type="entry name" value="F-box_dom"/>
</dbReference>
<keyword evidence="2" id="KW-1185">Reference proteome</keyword>
<dbReference type="InterPro" id="IPR036047">
    <property type="entry name" value="F-box-like_dom_sf"/>
</dbReference>
<evidence type="ECO:0000259" key="1">
    <source>
        <dbReference type="PROSITE" id="PS50181"/>
    </source>
</evidence>
<organism evidence="2 3">
    <name type="scientific">Heterorhabditis bacteriophora</name>
    <name type="common">Entomopathogenic nematode worm</name>
    <dbReference type="NCBI Taxonomy" id="37862"/>
    <lineage>
        <taxon>Eukaryota</taxon>
        <taxon>Metazoa</taxon>
        <taxon>Ecdysozoa</taxon>
        <taxon>Nematoda</taxon>
        <taxon>Chromadorea</taxon>
        <taxon>Rhabditida</taxon>
        <taxon>Rhabditina</taxon>
        <taxon>Rhabditomorpha</taxon>
        <taxon>Strongyloidea</taxon>
        <taxon>Heterorhabditidae</taxon>
        <taxon>Heterorhabditis</taxon>
    </lineage>
</organism>
<dbReference type="PROSITE" id="PS50181">
    <property type="entry name" value="FBOX"/>
    <property type="match status" value="1"/>
</dbReference>
<dbReference type="SUPFAM" id="SSF81383">
    <property type="entry name" value="F-box domain"/>
    <property type="match status" value="1"/>
</dbReference>
<dbReference type="Pfam" id="PF12937">
    <property type="entry name" value="F-box-like"/>
    <property type="match status" value="1"/>
</dbReference>
<dbReference type="Proteomes" id="UP000095283">
    <property type="component" value="Unplaced"/>
</dbReference>
<dbReference type="WBParaSite" id="Hba_20529">
    <property type="protein sequence ID" value="Hba_20529"/>
    <property type="gene ID" value="Hba_20529"/>
</dbReference>
<dbReference type="Gene3D" id="1.20.1280.50">
    <property type="match status" value="1"/>
</dbReference>
<name>A0A1I7XSL7_HETBA</name>